<evidence type="ECO:0000313" key="5">
    <source>
        <dbReference type="EMBL" id="EXG82294.1"/>
    </source>
</evidence>
<keyword evidence="6" id="KW-1185">Reference proteome</keyword>
<evidence type="ECO:0000313" key="6">
    <source>
        <dbReference type="Proteomes" id="UP000021053"/>
    </source>
</evidence>
<evidence type="ECO:0000259" key="4">
    <source>
        <dbReference type="Pfam" id="PF08240"/>
    </source>
</evidence>
<keyword evidence="2" id="KW-0560">Oxidoreductase</keyword>
<dbReference type="OrthoDB" id="9787435at2"/>
<feature type="domain" description="Alcohol dehydrogenase-like C-terminal" evidence="3">
    <location>
        <begin position="180"/>
        <end position="291"/>
    </location>
</feature>
<dbReference type="SUPFAM" id="SSF51735">
    <property type="entry name" value="NAD(P)-binding Rossmann-fold domains"/>
    <property type="match status" value="1"/>
</dbReference>
<proteinExistence type="predicted"/>
<dbReference type="SUPFAM" id="SSF50129">
    <property type="entry name" value="GroES-like"/>
    <property type="match status" value="1"/>
</dbReference>
<dbReference type="Pfam" id="PF00107">
    <property type="entry name" value="ADH_zinc_N"/>
    <property type="match status" value="1"/>
</dbReference>
<dbReference type="EMBL" id="JFBT01000001">
    <property type="protein sequence ID" value="EXG82294.1"/>
    <property type="molecule type" value="Genomic_DNA"/>
</dbReference>
<sequence>MRAVVLAEPGRVEVRDDLPEPTPGPDDVVVLVRAVGLCGSDLSVVAGHRAVPEFPWVLGHEALGEVVAIGADVVDRAIGQRVVIEPNYPCGRCEPCRNGTTAGCVRRRIVGITEPGVLAERITVPAAFAWPVPDRTGPAGGIRDDDALCAEPLAVALTAVDRLGIAPGTRCLVIGAGAQGQLVSLALRARGAVPVVTDVNTERANLAVELGAEPFLRNDERFAAVVEASGAPSALPEAISRTAHDGSIALIGQSEQTSPIRTFDLVQKRLTIHGCLIYDHPGGFAATLDLLRTHDVRPGRILRHRFSFDDAATAFRTAGAAAGKSWISLGGNES</sequence>
<dbReference type="GO" id="GO:0016491">
    <property type="term" value="F:oxidoreductase activity"/>
    <property type="evidence" value="ECO:0007669"/>
    <property type="project" value="UniProtKB-KW"/>
</dbReference>
<dbReference type="Proteomes" id="UP000021053">
    <property type="component" value="Unassembled WGS sequence"/>
</dbReference>
<evidence type="ECO:0000259" key="3">
    <source>
        <dbReference type="Pfam" id="PF00107"/>
    </source>
</evidence>
<dbReference type="InterPro" id="IPR011032">
    <property type="entry name" value="GroES-like_sf"/>
</dbReference>
<feature type="domain" description="Alcohol dehydrogenase-like N-terminal" evidence="4">
    <location>
        <begin position="24"/>
        <end position="134"/>
    </location>
</feature>
<dbReference type="RefSeq" id="WP_035851983.1">
    <property type="nucleotide sequence ID" value="NZ_KK073874.1"/>
</dbReference>
<dbReference type="AlphaFoldDB" id="A0A010ZUE9"/>
<dbReference type="Gene3D" id="3.90.180.10">
    <property type="entry name" value="Medium-chain alcohol dehydrogenases, catalytic domain"/>
    <property type="match status" value="1"/>
</dbReference>
<dbReference type="Gene3D" id="3.40.50.720">
    <property type="entry name" value="NAD(P)-binding Rossmann-like Domain"/>
    <property type="match status" value="1"/>
</dbReference>
<dbReference type="PATRIC" id="fig|927661.3.peg.3421"/>
<dbReference type="PANTHER" id="PTHR43401:SF2">
    <property type="entry name" value="L-THREONINE 3-DEHYDROGENASE"/>
    <property type="match status" value="1"/>
</dbReference>
<dbReference type="HOGENOM" id="CLU_026673_11_0_11"/>
<dbReference type="InterPro" id="IPR013149">
    <property type="entry name" value="ADH-like_C"/>
</dbReference>
<reference evidence="5 6" key="1">
    <citation type="submission" date="2013-07" db="EMBL/GenBank/DDBJ databases">
        <authorList>
            <consortium name="DOE Joint Genome Institute"/>
            <person name="Eisen J."/>
            <person name="Huntemann M."/>
            <person name="Han J."/>
            <person name="Chen A."/>
            <person name="Kyrpides N."/>
            <person name="Mavromatis K."/>
            <person name="Markowitz V."/>
            <person name="Palaniappan K."/>
            <person name="Ivanova N."/>
            <person name="Schaumberg A."/>
            <person name="Pati A."/>
            <person name="Liolios K."/>
            <person name="Nordberg H.P."/>
            <person name="Cantor M.N."/>
            <person name="Hua S.X."/>
            <person name="Woyke T."/>
        </authorList>
    </citation>
    <scope>NUCLEOTIDE SEQUENCE [LARGE SCALE GENOMIC DNA]</scope>
    <source>
        <strain evidence="5 6">DSM 44712</strain>
    </source>
</reference>
<dbReference type="InterPro" id="IPR050129">
    <property type="entry name" value="Zn_alcohol_dh"/>
</dbReference>
<comment type="caution">
    <text evidence="5">The sequence shown here is derived from an EMBL/GenBank/DDBJ whole genome shotgun (WGS) entry which is preliminary data.</text>
</comment>
<dbReference type="InterPro" id="IPR013154">
    <property type="entry name" value="ADH-like_N"/>
</dbReference>
<dbReference type="InterPro" id="IPR036291">
    <property type="entry name" value="NAD(P)-bd_dom_sf"/>
</dbReference>
<protein>
    <submittedName>
        <fullName evidence="5">Theronine dehydrogenase-like Zn-dependent dehydrogenase</fullName>
    </submittedName>
</protein>
<comment type="cofactor">
    <cofactor evidence="1">
        <name>Zn(2+)</name>
        <dbReference type="ChEBI" id="CHEBI:29105"/>
    </cofactor>
</comment>
<accession>A0A010ZUE9</accession>
<gene>
    <name evidence="5" type="ORF">CryarDRAFT_3460</name>
</gene>
<dbReference type="PANTHER" id="PTHR43401">
    <property type="entry name" value="L-THREONINE 3-DEHYDROGENASE"/>
    <property type="match status" value="1"/>
</dbReference>
<dbReference type="Pfam" id="PF08240">
    <property type="entry name" value="ADH_N"/>
    <property type="match status" value="1"/>
</dbReference>
<organism evidence="5 6">
    <name type="scientific">Cryptosporangium arvum DSM 44712</name>
    <dbReference type="NCBI Taxonomy" id="927661"/>
    <lineage>
        <taxon>Bacteria</taxon>
        <taxon>Bacillati</taxon>
        <taxon>Actinomycetota</taxon>
        <taxon>Actinomycetes</taxon>
        <taxon>Cryptosporangiales</taxon>
        <taxon>Cryptosporangiaceae</taxon>
        <taxon>Cryptosporangium</taxon>
    </lineage>
</organism>
<evidence type="ECO:0000256" key="1">
    <source>
        <dbReference type="ARBA" id="ARBA00001947"/>
    </source>
</evidence>
<evidence type="ECO:0000256" key="2">
    <source>
        <dbReference type="ARBA" id="ARBA00023002"/>
    </source>
</evidence>
<name>A0A010ZUE9_9ACTN</name>